<dbReference type="InterPro" id="IPR008922">
    <property type="entry name" value="Di-copper_centre_dom_sf"/>
</dbReference>
<dbReference type="PRINTS" id="PR00092">
    <property type="entry name" value="TYROSINASE"/>
</dbReference>
<dbReference type="Pfam" id="PF00264">
    <property type="entry name" value="Tyrosinase"/>
    <property type="match status" value="1"/>
</dbReference>
<evidence type="ECO:0000256" key="10">
    <source>
        <dbReference type="ARBA" id="ARBA00048881"/>
    </source>
</evidence>
<keyword evidence="5" id="KW-0560">Oxidoreductase</keyword>
<reference evidence="14 15" key="1">
    <citation type="submission" date="2018-01" db="EMBL/GenBank/DDBJ databases">
        <title>Genome characterization of the sugarcane-associated fungus Trichoderma ghanense CCMA-1212 and their application in lignocelulose bioconversion.</title>
        <authorList>
            <person name="Steindorff A.S."/>
            <person name="Mendes T.D."/>
            <person name="Vilela E.S.D."/>
            <person name="Rodrigues D.S."/>
            <person name="Formighieri E.F."/>
            <person name="Melo I.S."/>
            <person name="Favaro L.C.L."/>
        </authorList>
    </citation>
    <scope>NUCLEOTIDE SEQUENCE [LARGE SCALE GENOMIC DNA]</scope>
    <source>
        <strain evidence="14 15">CCMA-1212</strain>
    </source>
</reference>
<dbReference type="PROSITE" id="PS00498">
    <property type="entry name" value="TYROSINASE_2"/>
    <property type="match status" value="1"/>
</dbReference>
<feature type="signal peptide" evidence="12">
    <location>
        <begin position="1"/>
        <end position="20"/>
    </location>
</feature>
<evidence type="ECO:0000256" key="11">
    <source>
        <dbReference type="SAM" id="MobiDB-lite"/>
    </source>
</evidence>
<sequence>MDWLTRLAWILNLVVLLVSARDYDFGVDVISLTRRQDPNAPIVVGRLPSASNGSTPLRLEIRNVKADKYRWDLYILALSMFQAVSQDDPLSYYQVAGEQSVPAQAARTFCGQEDDFVSQQELHKLAGAIADMFSNATERSLYKQAASDFRIPYWDWASPAPEGQSHFPDVFWNSTMIQYGPNGVQVIRNPLYSYSFHPLDGDALIWPPLRSWNETKRAPNTEISQVEPPSMNDQVSAALLARLPEIQQRLYILFSSYHEFDSFSNKNYASLQNLSHLDSIEAVHDVIHIYGGSRGHMTYVPLSSFDPLFFLHHAMTDRLISMWQLLNPSAWMTPQISGETTYTALKGTMQNSSTPLTPFMSSADGTFWDSDMSRTTEVFGYAYGDTSYLPGHSESPRNKLIRKINRWLGQNSPAMVRIKSQAQQRRPSGVWKGSAGVKGSQPSLKVDASDVADDHYTEWIANVHVNHGALDGSFSIYLFAGKPPDDVGTWAFAPNLMGSVGIFTMSGMGGHQSKMSGTVPLTMALMRLADLGAIRDIEANSVVAFLQSRLHFRVASIDNKEVDPSLVAGLFIGISSTRVKLPKSESEFPEWGQPMLRSVLWE</sequence>
<evidence type="ECO:0000256" key="9">
    <source>
        <dbReference type="ARBA" id="ARBA00048233"/>
    </source>
</evidence>
<dbReference type="EC" id="1.14.18.1" evidence="3"/>
<dbReference type="EMBL" id="PPTA01000010">
    <property type="protein sequence ID" value="TFB00880.1"/>
    <property type="molecule type" value="Genomic_DNA"/>
</dbReference>
<comment type="catalytic activity">
    <reaction evidence="9">
        <text>2 L-dopa + O2 = 2 L-dopaquinone + 2 H2O</text>
        <dbReference type="Rhea" id="RHEA:34287"/>
        <dbReference type="ChEBI" id="CHEBI:15377"/>
        <dbReference type="ChEBI" id="CHEBI:15379"/>
        <dbReference type="ChEBI" id="CHEBI:57504"/>
        <dbReference type="ChEBI" id="CHEBI:57924"/>
        <dbReference type="EC" id="1.14.18.1"/>
    </reaction>
</comment>
<dbReference type="Pfam" id="PF18132">
    <property type="entry name" value="Tyrosinase_C"/>
    <property type="match status" value="1"/>
</dbReference>
<comment type="similarity">
    <text evidence="2">Belongs to the tyrosinase family.</text>
</comment>
<dbReference type="InterPro" id="IPR041640">
    <property type="entry name" value="Tyrosinase_C"/>
</dbReference>
<evidence type="ECO:0000256" key="5">
    <source>
        <dbReference type="ARBA" id="ARBA00023002"/>
    </source>
</evidence>
<evidence type="ECO:0000313" key="14">
    <source>
        <dbReference type="EMBL" id="TFB00880.1"/>
    </source>
</evidence>
<comment type="cofactor">
    <cofactor evidence="1">
        <name>Cu(2+)</name>
        <dbReference type="ChEBI" id="CHEBI:29036"/>
    </cofactor>
</comment>
<dbReference type="GeneID" id="300579026"/>
<keyword evidence="15" id="KW-1185">Reference proteome</keyword>
<keyword evidence="7" id="KW-0503">Monooxygenase</keyword>
<evidence type="ECO:0000256" key="4">
    <source>
        <dbReference type="ARBA" id="ARBA00022723"/>
    </source>
</evidence>
<protein>
    <recommendedName>
        <fullName evidence="3">tyrosinase</fullName>
        <ecNumber evidence="3">1.14.18.1</ecNumber>
    </recommendedName>
</protein>
<dbReference type="InterPro" id="IPR050316">
    <property type="entry name" value="Tyrosinase/Hemocyanin"/>
</dbReference>
<dbReference type="Proteomes" id="UP001642720">
    <property type="component" value="Unassembled WGS sequence"/>
</dbReference>
<name>A0ABY2H0D1_9HYPO</name>
<feature type="region of interest" description="Disordered" evidence="11">
    <location>
        <begin position="420"/>
        <end position="443"/>
    </location>
</feature>
<dbReference type="PANTHER" id="PTHR11474:SF76">
    <property type="entry name" value="SHKT DOMAIN-CONTAINING PROTEIN"/>
    <property type="match status" value="1"/>
</dbReference>
<evidence type="ECO:0000256" key="2">
    <source>
        <dbReference type="ARBA" id="ARBA00009928"/>
    </source>
</evidence>
<evidence type="ECO:0000313" key="15">
    <source>
        <dbReference type="Proteomes" id="UP001642720"/>
    </source>
</evidence>
<feature type="chain" id="PRO_5046603337" description="tyrosinase" evidence="12">
    <location>
        <begin position="21"/>
        <end position="602"/>
    </location>
</feature>
<accession>A0ABY2H0D1</accession>
<keyword evidence="12" id="KW-0732">Signal</keyword>
<dbReference type="SUPFAM" id="SSF48056">
    <property type="entry name" value="Di-copper centre-containing domain"/>
    <property type="match status" value="1"/>
</dbReference>
<organism evidence="14 15">
    <name type="scientific">Trichoderma ghanense</name>
    <dbReference type="NCBI Taxonomy" id="65468"/>
    <lineage>
        <taxon>Eukaryota</taxon>
        <taxon>Fungi</taxon>
        <taxon>Dikarya</taxon>
        <taxon>Ascomycota</taxon>
        <taxon>Pezizomycotina</taxon>
        <taxon>Sordariomycetes</taxon>
        <taxon>Hypocreomycetidae</taxon>
        <taxon>Hypocreales</taxon>
        <taxon>Hypocreaceae</taxon>
        <taxon>Trichoderma</taxon>
    </lineage>
</organism>
<comment type="catalytic activity">
    <reaction evidence="10">
        <text>L-tyrosine + O2 = L-dopaquinone + H2O</text>
        <dbReference type="Rhea" id="RHEA:18117"/>
        <dbReference type="ChEBI" id="CHEBI:15377"/>
        <dbReference type="ChEBI" id="CHEBI:15379"/>
        <dbReference type="ChEBI" id="CHEBI:57924"/>
        <dbReference type="ChEBI" id="CHEBI:58315"/>
        <dbReference type="EC" id="1.14.18.1"/>
    </reaction>
</comment>
<evidence type="ECO:0000256" key="12">
    <source>
        <dbReference type="SAM" id="SignalP"/>
    </source>
</evidence>
<dbReference type="InterPro" id="IPR002227">
    <property type="entry name" value="Tyrosinase_Cu-bd"/>
</dbReference>
<keyword evidence="4" id="KW-0479">Metal-binding</keyword>
<evidence type="ECO:0000256" key="7">
    <source>
        <dbReference type="ARBA" id="ARBA00023033"/>
    </source>
</evidence>
<keyword evidence="6" id="KW-0186">Copper</keyword>
<dbReference type="PANTHER" id="PTHR11474">
    <property type="entry name" value="TYROSINASE FAMILY MEMBER"/>
    <property type="match status" value="1"/>
</dbReference>
<dbReference type="Gene3D" id="1.10.1280.10">
    <property type="entry name" value="Di-copper center containing domain from catechol oxidase"/>
    <property type="match status" value="1"/>
</dbReference>
<evidence type="ECO:0000256" key="6">
    <source>
        <dbReference type="ARBA" id="ARBA00023008"/>
    </source>
</evidence>
<gene>
    <name evidence="14" type="ORF">CCMA1212_007406</name>
</gene>
<dbReference type="Gene3D" id="2.60.310.20">
    <property type="match status" value="1"/>
</dbReference>
<evidence type="ECO:0000256" key="8">
    <source>
        <dbReference type="ARBA" id="ARBA00023101"/>
    </source>
</evidence>
<evidence type="ECO:0000259" key="13">
    <source>
        <dbReference type="PROSITE" id="PS00498"/>
    </source>
</evidence>
<proteinExistence type="inferred from homology"/>
<evidence type="ECO:0000256" key="3">
    <source>
        <dbReference type="ARBA" id="ARBA00011906"/>
    </source>
</evidence>
<dbReference type="RefSeq" id="XP_073557081.1">
    <property type="nucleotide sequence ID" value="XM_073704576.1"/>
</dbReference>
<keyword evidence="8" id="KW-0470">Melanin biosynthesis</keyword>
<evidence type="ECO:0000256" key="1">
    <source>
        <dbReference type="ARBA" id="ARBA00001973"/>
    </source>
</evidence>
<feature type="domain" description="Tyrosinase copper-binding" evidence="13">
    <location>
        <begin position="306"/>
        <end position="317"/>
    </location>
</feature>
<comment type="caution">
    <text evidence="14">The sequence shown here is derived from an EMBL/GenBank/DDBJ whole genome shotgun (WGS) entry which is preliminary data.</text>
</comment>